<dbReference type="EMBL" id="CAFBOJ010000135">
    <property type="protein sequence ID" value="CAB4987106.1"/>
    <property type="molecule type" value="Genomic_DNA"/>
</dbReference>
<evidence type="ECO:0000313" key="3">
    <source>
        <dbReference type="EMBL" id="CAB4987106.1"/>
    </source>
</evidence>
<accession>A0A6J6WBF9</accession>
<dbReference type="EMBL" id="CAEZZR010000114">
    <property type="protein sequence ID" value="CAB4780443.1"/>
    <property type="molecule type" value="Genomic_DNA"/>
</dbReference>
<organism evidence="2">
    <name type="scientific">freshwater metagenome</name>
    <dbReference type="NCBI Taxonomy" id="449393"/>
    <lineage>
        <taxon>unclassified sequences</taxon>
        <taxon>metagenomes</taxon>
        <taxon>ecological metagenomes</taxon>
    </lineage>
</organism>
<dbReference type="InterPro" id="IPR002994">
    <property type="entry name" value="Surf1/Shy1"/>
</dbReference>
<keyword evidence="1" id="KW-1133">Transmembrane helix</keyword>
<keyword evidence="1" id="KW-0472">Membrane</keyword>
<dbReference type="AlphaFoldDB" id="A0A6J6WBF9"/>
<name>A0A6J6WBF9_9ZZZZ</name>
<protein>
    <submittedName>
        <fullName evidence="2">Unannotated protein</fullName>
    </submittedName>
</protein>
<proteinExistence type="predicted"/>
<feature type="transmembrane region" description="Helical" evidence="1">
    <location>
        <begin position="202"/>
        <end position="223"/>
    </location>
</feature>
<dbReference type="Pfam" id="PF02104">
    <property type="entry name" value="SURF1"/>
    <property type="match status" value="1"/>
</dbReference>
<evidence type="ECO:0000256" key="1">
    <source>
        <dbReference type="SAM" id="Phobius"/>
    </source>
</evidence>
<gene>
    <name evidence="2" type="ORF">UFOPK2907_01125</name>
    <name evidence="3" type="ORF">UFOPK3937_01090</name>
</gene>
<dbReference type="GO" id="GO:0016020">
    <property type="term" value="C:membrane"/>
    <property type="evidence" value="ECO:0007669"/>
    <property type="project" value="InterPro"/>
</dbReference>
<evidence type="ECO:0000313" key="2">
    <source>
        <dbReference type="EMBL" id="CAB4780443.1"/>
    </source>
</evidence>
<sequence length="241" mass="26601">MMRRSNFQSVLAYIGLVALVGAFASLGFWQLQRAQDSRRQIVIDRAVLSLDSLAKPRTSLDGSAVLRTVIANGKYIARFEAPNQMDASGTSANWEVNLLQVSPTAAILVARGLWSDRGESDFTKNYSIEATVMPHQNDAHAESAAGVLSRIDSALVVNETTLDLYDGFLIVAKESITENGVSTSVTRTRLDPPTPKSGIPGFYWQHVSYVIIWWLMGCVVLYLPFYQRKIKQTNPTKVSST</sequence>
<reference evidence="2" key="1">
    <citation type="submission" date="2020-05" db="EMBL/GenBank/DDBJ databases">
        <authorList>
            <person name="Chiriac C."/>
            <person name="Salcher M."/>
            <person name="Ghai R."/>
            <person name="Kavagutti S V."/>
        </authorList>
    </citation>
    <scope>NUCLEOTIDE SEQUENCE</scope>
</reference>
<keyword evidence="1" id="KW-0812">Transmembrane</keyword>